<name>A0AAV6UY59_9ARAC</name>
<evidence type="ECO:0000313" key="1">
    <source>
        <dbReference type="EMBL" id="KAG8188763.1"/>
    </source>
</evidence>
<dbReference type="AlphaFoldDB" id="A0AAV6UY59"/>
<comment type="caution">
    <text evidence="1">The sequence shown here is derived from an EMBL/GenBank/DDBJ whole genome shotgun (WGS) entry which is preliminary data.</text>
</comment>
<reference evidence="1 2" key="1">
    <citation type="journal article" date="2022" name="Nat. Ecol. Evol.">
        <title>A masculinizing supergene underlies an exaggerated male reproductive morph in a spider.</title>
        <authorList>
            <person name="Hendrickx F."/>
            <person name="De Corte Z."/>
            <person name="Sonet G."/>
            <person name="Van Belleghem S.M."/>
            <person name="Kostlbacher S."/>
            <person name="Vangestel C."/>
        </authorList>
    </citation>
    <scope>NUCLEOTIDE SEQUENCE [LARGE SCALE GENOMIC DNA]</scope>
    <source>
        <strain evidence="1">W744_W776</strain>
    </source>
</reference>
<dbReference type="Proteomes" id="UP000827092">
    <property type="component" value="Unassembled WGS sequence"/>
</dbReference>
<keyword evidence="2" id="KW-1185">Reference proteome</keyword>
<proteinExistence type="predicted"/>
<dbReference type="EMBL" id="JAFNEN010000231">
    <property type="protein sequence ID" value="KAG8188763.1"/>
    <property type="molecule type" value="Genomic_DNA"/>
</dbReference>
<evidence type="ECO:0000313" key="2">
    <source>
        <dbReference type="Proteomes" id="UP000827092"/>
    </source>
</evidence>
<accession>A0AAV6UY59</accession>
<protein>
    <submittedName>
        <fullName evidence="1">Uncharacterized protein</fullName>
    </submittedName>
</protein>
<organism evidence="1 2">
    <name type="scientific">Oedothorax gibbosus</name>
    <dbReference type="NCBI Taxonomy" id="931172"/>
    <lineage>
        <taxon>Eukaryota</taxon>
        <taxon>Metazoa</taxon>
        <taxon>Ecdysozoa</taxon>
        <taxon>Arthropoda</taxon>
        <taxon>Chelicerata</taxon>
        <taxon>Arachnida</taxon>
        <taxon>Araneae</taxon>
        <taxon>Araneomorphae</taxon>
        <taxon>Entelegynae</taxon>
        <taxon>Araneoidea</taxon>
        <taxon>Linyphiidae</taxon>
        <taxon>Erigoninae</taxon>
        <taxon>Oedothorax</taxon>
    </lineage>
</organism>
<sequence>MLLFCSSLHDNIITTRDPNRAYKSRFSHKGYHQQMALKGDPRNATKNSARRHYEPRTEHITRELLFVTEQGALFRSRTFPRDYDIPFIILFLLSPLFENLKWRTKLEGRLHSQEIRTYFKGKTRSTKELT</sequence>
<gene>
    <name evidence="1" type="ORF">JTE90_012234</name>
</gene>